<keyword evidence="3 5" id="KW-0808">Transferase</keyword>
<proteinExistence type="inferred from homology"/>
<evidence type="ECO:0000256" key="1">
    <source>
        <dbReference type="ARBA" id="ARBA00006739"/>
    </source>
</evidence>
<organism evidence="5 6">
    <name type="scientific">Paenibacillus popilliae ATCC 14706</name>
    <dbReference type="NCBI Taxonomy" id="1212764"/>
    <lineage>
        <taxon>Bacteria</taxon>
        <taxon>Bacillati</taxon>
        <taxon>Bacillota</taxon>
        <taxon>Bacilli</taxon>
        <taxon>Bacillales</taxon>
        <taxon>Paenibacillaceae</taxon>
        <taxon>Paenibacillus</taxon>
    </lineage>
</organism>
<dbReference type="EMBL" id="BALG01000186">
    <property type="protein sequence ID" value="GAC43301.1"/>
    <property type="molecule type" value="Genomic_DNA"/>
</dbReference>
<reference evidence="5 6" key="1">
    <citation type="submission" date="2012-10" db="EMBL/GenBank/DDBJ databases">
        <title>Draft Genome Sequence of Paenibacillus popilliae ATCC 14706T.</title>
        <authorList>
            <person name="Iiyama K."/>
            <person name="Mori K."/>
            <person name="Mon H."/>
            <person name="Chieda Y."/>
            <person name="Lee J.M."/>
            <person name="Kusakabe T."/>
            <person name="Tashiro K."/>
            <person name="Asano S."/>
            <person name="Yasunaga-Aoki C."/>
            <person name="Shimizu S."/>
        </authorList>
    </citation>
    <scope>NUCLEOTIDE SEQUENCE [LARGE SCALE GENOMIC DNA]</scope>
    <source>
        <strain evidence="5 6">ATCC 14706</strain>
    </source>
</reference>
<keyword evidence="2" id="KW-0328">Glycosyltransferase</keyword>
<dbReference type="InterPro" id="IPR001173">
    <property type="entry name" value="Glyco_trans_2-like"/>
</dbReference>
<sequence>MVNMMTYPRVPGLVSIVITNYNKSAFLIDCLDGILRQTYPNWEIILVDDASTDDSLLQVEKWLQLNQEQLADRTYITVPLPRNIGYAGAVTTGFYLAAGEYIAAQDSDDISHYERLERQVSFLLSRPEIELVGTNYEVFHRSLSEHKSNAGWIRYGEQIRKVYANGGHCVCHGTIMLRGKLFDRVGGHTRKIEGAEDYEFISRSLKGEPLNIANMPDVLYYYRSHPNQRSRKYFGKDRLKRNEK</sequence>
<comment type="caution">
    <text evidence="5">The sequence shown here is derived from an EMBL/GenBank/DDBJ whole genome shotgun (WGS) entry which is preliminary data.</text>
</comment>
<keyword evidence="6" id="KW-1185">Reference proteome</keyword>
<evidence type="ECO:0000256" key="2">
    <source>
        <dbReference type="ARBA" id="ARBA00022676"/>
    </source>
</evidence>
<dbReference type="AlphaFoldDB" id="M9LQP4"/>
<dbReference type="Proteomes" id="UP000029453">
    <property type="component" value="Unassembled WGS sequence"/>
</dbReference>
<evidence type="ECO:0000256" key="3">
    <source>
        <dbReference type="ARBA" id="ARBA00022679"/>
    </source>
</evidence>
<feature type="domain" description="Glycosyltransferase 2-like" evidence="4">
    <location>
        <begin position="15"/>
        <end position="184"/>
    </location>
</feature>
<dbReference type="InterPro" id="IPR050834">
    <property type="entry name" value="Glycosyltransf_2"/>
</dbReference>
<dbReference type="InterPro" id="IPR029044">
    <property type="entry name" value="Nucleotide-diphossugar_trans"/>
</dbReference>
<evidence type="ECO:0000313" key="6">
    <source>
        <dbReference type="Proteomes" id="UP000029453"/>
    </source>
</evidence>
<dbReference type="PANTHER" id="PTHR43685:SF5">
    <property type="entry name" value="GLYCOSYLTRANSFERASE EPSE-RELATED"/>
    <property type="match status" value="1"/>
</dbReference>
<evidence type="ECO:0000259" key="4">
    <source>
        <dbReference type="Pfam" id="PF00535"/>
    </source>
</evidence>
<accession>M9LQP4</accession>
<dbReference type="Pfam" id="PF00535">
    <property type="entry name" value="Glycos_transf_2"/>
    <property type="match status" value="1"/>
</dbReference>
<dbReference type="GO" id="GO:0016757">
    <property type="term" value="F:glycosyltransferase activity"/>
    <property type="evidence" value="ECO:0007669"/>
    <property type="project" value="UniProtKB-KW"/>
</dbReference>
<name>M9LQP4_PAEPP</name>
<gene>
    <name evidence="5" type="ORF">PPOP_2668</name>
</gene>
<dbReference type="PANTHER" id="PTHR43685">
    <property type="entry name" value="GLYCOSYLTRANSFERASE"/>
    <property type="match status" value="1"/>
</dbReference>
<evidence type="ECO:0000313" key="5">
    <source>
        <dbReference type="EMBL" id="GAC43301.1"/>
    </source>
</evidence>
<dbReference type="SUPFAM" id="SSF53448">
    <property type="entry name" value="Nucleotide-diphospho-sugar transferases"/>
    <property type="match status" value="1"/>
</dbReference>
<comment type="similarity">
    <text evidence="1">Belongs to the glycosyltransferase 2 family.</text>
</comment>
<dbReference type="CDD" id="cd00761">
    <property type="entry name" value="Glyco_tranf_GTA_type"/>
    <property type="match status" value="1"/>
</dbReference>
<protein>
    <submittedName>
        <fullName evidence="5">Glycosyltransferase</fullName>
    </submittedName>
</protein>
<dbReference type="Gene3D" id="3.90.550.10">
    <property type="entry name" value="Spore Coat Polysaccharide Biosynthesis Protein SpsA, Chain A"/>
    <property type="match status" value="1"/>
</dbReference>